<dbReference type="InterPro" id="IPR011049">
    <property type="entry name" value="Serralysin-like_metalloprot_C"/>
</dbReference>
<accession>A0A328A891</accession>
<dbReference type="PROSITE" id="PS00330">
    <property type="entry name" value="HEMOLYSIN_CALCIUM"/>
    <property type="match status" value="5"/>
</dbReference>
<feature type="region of interest" description="Disordered" evidence="3">
    <location>
        <begin position="114"/>
        <end position="151"/>
    </location>
</feature>
<comment type="subcellular location">
    <subcellularLocation>
        <location evidence="1">Secreted</location>
    </subcellularLocation>
</comment>
<gene>
    <name evidence="4" type="ORF">DJ017_19885</name>
</gene>
<feature type="non-terminal residue" evidence="4">
    <location>
        <position position="1"/>
    </location>
</feature>
<dbReference type="AlphaFoldDB" id="A0A328A891"/>
<evidence type="ECO:0000256" key="1">
    <source>
        <dbReference type="ARBA" id="ARBA00004613"/>
    </source>
</evidence>
<dbReference type="InterPro" id="IPR050557">
    <property type="entry name" value="RTX_toxin/Mannuronan_C5-epim"/>
</dbReference>
<evidence type="ECO:0000313" key="4">
    <source>
        <dbReference type="EMBL" id="RAK50813.1"/>
    </source>
</evidence>
<comment type="caution">
    <text evidence="4">The sequence shown here is derived from an EMBL/GenBank/DDBJ whole genome shotgun (WGS) entry which is preliminary data.</text>
</comment>
<dbReference type="PANTHER" id="PTHR38340:SF1">
    <property type="entry name" value="S-LAYER PROTEIN"/>
    <property type="match status" value="1"/>
</dbReference>
<feature type="non-terminal residue" evidence="4">
    <location>
        <position position="517"/>
    </location>
</feature>
<dbReference type="SUPFAM" id="SSF51120">
    <property type="entry name" value="beta-Roll"/>
    <property type="match status" value="5"/>
</dbReference>
<dbReference type="Gene3D" id="2.150.10.10">
    <property type="entry name" value="Serralysin-like metalloprotease, C-terminal"/>
    <property type="match status" value="4"/>
</dbReference>
<dbReference type="PANTHER" id="PTHR38340">
    <property type="entry name" value="S-LAYER PROTEIN"/>
    <property type="match status" value="1"/>
</dbReference>
<name>A0A328A891_9CAUL</name>
<dbReference type="GO" id="GO:0005576">
    <property type="term" value="C:extracellular region"/>
    <property type="evidence" value="ECO:0007669"/>
    <property type="project" value="UniProtKB-SubCell"/>
</dbReference>
<dbReference type="Proteomes" id="UP000249254">
    <property type="component" value="Unassembled WGS sequence"/>
</dbReference>
<protein>
    <submittedName>
        <fullName evidence="4">Proprotein convertase P</fullName>
    </submittedName>
</protein>
<evidence type="ECO:0000256" key="2">
    <source>
        <dbReference type="ARBA" id="ARBA00022525"/>
    </source>
</evidence>
<evidence type="ECO:0000313" key="5">
    <source>
        <dbReference type="Proteomes" id="UP000249254"/>
    </source>
</evidence>
<sequence length="517" mass="49588">HVDTHGIGVSGAITVFNDEGAGNDTLDGGAGNDLIKGEAGDDLLTGGSGNDVIDGGAGSDTAVFSGAQANYSVAVQADGSVIVTDLRTGSPDGTDTLTNVETLKFSDTSVQVNAGSGLAGGPGNDTFQGGSGADTFSGDGGSDTLQGGAGNDSLAGGDSYDFLRGQGGDDTLSGGNGEDFLVGGAGNDIIDGGAGIDRAVYGDAPNGVTVDLTLQGQAQNTGNGVDTLSNIEQLSATAFNDVLTGDGNDNWIWGTGGADTISAGGGNDLVSVGAGAAKLDGGAGVDALEFYSDTLTGPVNVSLALQGQAQNTGQGSMTISNFENLVGTVYGGDTLAGDGAANLLAGWGGSDSISGGSGSDTLIGDGTIFPDPGADGGAGAGAIILFVDDPDAPAGNDTLDGGAGNDSVNGGVGNDLIVGGGIGNDTIDGGAGVDTVSYATATAWVDVELPAGTVGMNGSAKDQIANVEAVVGSAYWDKLVGDGNANLLSGGAGHDYLSGGAGNDTVQGGADDDFVSG</sequence>
<proteinExistence type="predicted"/>
<evidence type="ECO:0000256" key="3">
    <source>
        <dbReference type="SAM" id="MobiDB-lite"/>
    </source>
</evidence>
<organism evidence="4 5">
    <name type="scientific">Phenylobacterium soli</name>
    <dbReference type="NCBI Taxonomy" id="2170551"/>
    <lineage>
        <taxon>Bacteria</taxon>
        <taxon>Pseudomonadati</taxon>
        <taxon>Pseudomonadota</taxon>
        <taxon>Alphaproteobacteria</taxon>
        <taxon>Caulobacterales</taxon>
        <taxon>Caulobacteraceae</taxon>
        <taxon>Phenylobacterium</taxon>
    </lineage>
</organism>
<dbReference type="InterPro" id="IPR001343">
    <property type="entry name" value="Hemolysn_Ca-bd"/>
</dbReference>
<keyword evidence="5" id="KW-1185">Reference proteome</keyword>
<dbReference type="GO" id="GO:0005509">
    <property type="term" value="F:calcium ion binding"/>
    <property type="evidence" value="ECO:0007669"/>
    <property type="project" value="InterPro"/>
</dbReference>
<dbReference type="EMBL" id="QFYQ01000005">
    <property type="protein sequence ID" value="RAK50813.1"/>
    <property type="molecule type" value="Genomic_DNA"/>
</dbReference>
<dbReference type="Pfam" id="PF00353">
    <property type="entry name" value="HemolysinCabind"/>
    <property type="match status" value="7"/>
</dbReference>
<keyword evidence="2" id="KW-0964">Secreted</keyword>
<reference evidence="5" key="1">
    <citation type="submission" date="2018-05" db="EMBL/GenBank/DDBJ databases">
        <authorList>
            <person name="Li X."/>
        </authorList>
    </citation>
    <scope>NUCLEOTIDE SEQUENCE [LARGE SCALE GENOMIC DNA]</scope>
    <source>
        <strain evidence="5">LX32</strain>
    </source>
</reference>
<dbReference type="InterPro" id="IPR018511">
    <property type="entry name" value="Hemolysin-typ_Ca-bd_CS"/>
</dbReference>
<dbReference type="PRINTS" id="PR00313">
    <property type="entry name" value="CABNDNGRPT"/>
</dbReference>
<dbReference type="RefSeq" id="WP_227000273.1">
    <property type="nucleotide sequence ID" value="NZ_QFYQ01000005.1"/>
</dbReference>